<dbReference type="AlphaFoldDB" id="A0A9D1IA57"/>
<dbReference type="PANTHER" id="PTHR37815">
    <property type="entry name" value="UPF0397 PROTEIN BC_2624-RELATED"/>
    <property type="match status" value="1"/>
</dbReference>
<dbReference type="PANTHER" id="PTHR37815:SF3">
    <property type="entry name" value="UPF0397 PROTEIN SPR0429"/>
    <property type="match status" value="1"/>
</dbReference>
<keyword evidence="3" id="KW-0472">Membrane</keyword>
<protein>
    <submittedName>
        <fullName evidence="4">ECF transporter S component</fullName>
    </submittedName>
</protein>
<reference evidence="4" key="1">
    <citation type="submission" date="2020-10" db="EMBL/GenBank/DDBJ databases">
        <authorList>
            <person name="Gilroy R."/>
        </authorList>
    </citation>
    <scope>NUCLEOTIDE SEQUENCE</scope>
    <source>
        <strain evidence="4">ChiHcec3-11533</strain>
    </source>
</reference>
<organism evidence="4 5">
    <name type="scientific">Candidatus Pullichristensenella excrementigallinarum</name>
    <dbReference type="NCBI Taxonomy" id="2840907"/>
    <lineage>
        <taxon>Bacteria</taxon>
        <taxon>Bacillati</taxon>
        <taxon>Bacillota</taxon>
        <taxon>Clostridia</taxon>
        <taxon>Candidatus Pullichristensenella</taxon>
    </lineage>
</organism>
<dbReference type="GO" id="GO:0016020">
    <property type="term" value="C:membrane"/>
    <property type="evidence" value="ECO:0007669"/>
    <property type="project" value="InterPro"/>
</dbReference>
<dbReference type="EMBL" id="DVMU01000081">
    <property type="protein sequence ID" value="HIU33635.1"/>
    <property type="molecule type" value="Genomic_DNA"/>
</dbReference>
<feature type="transmembrane region" description="Helical" evidence="3">
    <location>
        <begin position="72"/>
        <end position="93"/>
    </location>
</feature>
<evidence type="ECO:0000313" key="5">
    <source>
        <dbReference type="Proteomes" id="UP000824072"/>
    </source>
</evidence>
<keyword evidence="1 3" id="KW-0812">Transmembrane</keyword>
<feature type="transmembrane region" description="Helical" evidence="3">
    <location>
        <begin position="140"/>
        <end position="158"/>
    </location>
</feature>
<evidence type="ECO:0000256" key="2">
    <source>
        <dbReference type="ARBA" id="ARBA00022989"/>
    </source>
</evidence>
<name>A0A9D1IA57_9FIRM</name>
<evidence type="ECO:0000256" key="1">
    <source>
        <dbReference type="ARBA" id="ARBA00022692"/>
    </source>
</evidence>
<feature type="transmembrane region" description="Helical" evidence="3">
    <location>
        <begin position="6"/>
        <end position="29"/>
    </location>
</feature>
<dbReference type="Gene3D" id="1.10.1760.20">
    <property type="match status" value="1"/>
</dbReference>
<comment type="caution">
    <text evidence="4">The sequence shown here is derived from an EMBL/GenBank/DDBJ whole genome shotgun (WGS) entry which is preliminary data.</text>
</comment>
<evidence type="ECO:0000313" key="4">
    <source>
        <dbReference type="EMBL" id="HIU33635.1"/>
    </source>
</evidence>
<dbReference type="Proteomes" id="UP000824072">
    <property type="component" value="Unassembled WGS sequence"/>
</dbReference>
<reference evidence="4" key="2">
    <citation type="journal article" date="2021" name="PeerJ">
        <title>Extensive microbial diversity within the chicken gut microbiome revealed by metagenomics and culture.</title>
        <authorList>
            <person name="Gilroy R."/>
            <person name="Ravi A."/>
            <person name="Getino M."/>
            <person name="Pursley I."/>
            <person name="Horton D.L."/>
            <person name="Alikhan N.F."/>
            <person name="Baker D."/>
            <person name="Gharbi K."/>
            <person name="Hall N."/>
            <person name="Watson M."/>
            <person name="Adriaenssens E.M."/>
            <person name="Foster-Nyarko E."/>
            <person name="Jarju S."/>
            <person name="Secka A."/>
            <person name="Antonio M."/>
            <person name="Oren A."/>
            <person name="Chaudhuri R.R."/>
            <person name="La Ragione R."/>
            <person name="Hildebrand F."/>
            <person name="Pallen M.J."/>
        </authorList>
    </citation>
    <scope>NUCLEOTIDE SEQUENCE</scope>
    <source>
        <strain evidence="4">ChiHcec3-11533</strain>
    </source>
</reference>
<feature type="transmembrane region" description="Helical" evidence="3">
    <location>
        <begin position="105"/>
        <end position="128"/>
    </location>
</feature>
<feature type="transmembrane region" description="Helical" evidence="3">
    <location>
        <begin position="41"/>
        <end position="66"/>
    </location>
</feature>
<dbReference type="Pfam" id="PF07155">
    <property type="entry name" value="ECF-ribofla_trS"/>
    <property type="match status" value="1"/>
</dbReference>
<accession>A0A9D1IA57</accession>
<evidence type="ECO:0000256" key="3">
    <source>
        <dbReference type="SAM" id="Phobius"/>
    </source>
</evidence>
<keyword evidence="2 3" id="KW-1133">Transmembrane helix</keyword>
<sequence>MNTRQIHIWISSALLAALTYIGTIVVQIPSPMNGFVNLGDIVVLLCAYLLGPWHGAVAGGVGSLLADALTGYLLYAPGTLIIKSLMVILSGLLYRAMGKRPMGMVLSAIAAEIWMVLGYFLYAAILLGNGLAAASSIPGNLMQAAFAVVGGPALALALRAQSRIRARFPAL</sequence>
<dbReference type="InterPro" id="IPR009825">
    <property type="entry name" value="ECF_substrate-spec-like"/>
</dbReference>
<proteinExistence type="predicted"/>
<gene>
    <name evidence="4" type="ORF">IAB02_03645</name>
</gene>